<organism evidence="1 2">
    <name type="scientific">Leucogyrophana mollusca</name>
    <dbReference type="NCBI Taxonomy" id="85980"/>
    <lineage>
        <taxon>Eukaryota</taxon>
        <taxon>Fungi</taxon>
        <taxon>Dikarya</taxon>
        <taxon>Basidiomycota</taxon>
        <taxon>Agaricomycotina</taxon>
        <taxon>Agaricomycetes</taxon>
        <taxon>Agaricomycetidae</taxon>
        <taxon>Boletales</taxon>
        <taxon>Boletales incertae sedis</taxon>
        <taxon>Leucogyrophana</taxon>
    </lineage>
</organism>
<evidence type="ECO:0000313" key="2">
    <source>
        <dbReference type="Proteomes" id="UP000790709"/>
    </source>
</evidence>
<evidence type="ECO:0000313" key="1">
    <source>
        <dbReference type="EMBL" id="KAH7921341.1"/>
    </source>
</evidence>
<protein>
    <submittedName>
        <fullName evidence="1">Uncharacterized protein</fullName>
    </submittedName>
</protein>
<keyword evidence="2" id="KW-1185">Reference proteome</keyword>
<proteinExistence type="predicted"/>
<sequence>MDHGIGLSSSLTQAPIIPPAVPPAHVLPAPPSNTDTQPKPRPPVLLPSRRPKPRVRICAQCGGVLQSVAGDPCSRCRPLEAGGSLAGAGHGGPLAGLGEGGPLAGIGEVGPSSRHEQGGGPLAAFGDGGPLATVGQGGPSSRHEQGGGPLVVPGKGCGLLVGEGPLVSLRRPGVGAIPLSGPGQQGVLTAGAGTSAQAQVIFATCTSCLVAIEIPLHHHPANSYLLCAACESRSTPLVGSHNKPLVGSHSKPLSESRNKPATMPAGAPPPPRPHLSVPAPALPHVDVRPGTSYFRPPKGIAHFNSRGEVIVPKLPQLPARVNPHLPVYLDPNLPATHRSLDLSRGRALQGTRSRGRQKSSGNALIAVVCFLPRFLSFFL</sequence>
<reference evidence="1" key="1">
    <citation type="journal article" date="2021" name="New Phytol.">
        <title>Evolutionary innovations through gain and loss of genes in the ectomycorrhizal Boletales.</title>
        <authorList>
            <person name="Wu G."/>
            <person name="Miyauchi S."/>
            <person name="Morin E."/>
            <person name="Kuo A."/>
            <person name="Drula E."/>
            <person name="Varga T."/>
            <person name="Kohler A."/>
            <person name="Feng B."/>
            <person name="Cao Y."/>
            <person name="Lipzen A."/>
            <person name="Daum C."/>
            <person name="Hundley H."/>
            <person name="Pangilinan J."/>
            <person name="Johnson J."/>
            <person name="Barry K."/>
            <person name="LaButti K."/>
            <person name="Ng V."/>
            <person name="Ahrendt S."/>
            <person name="Min B."/>
            <person name="Choi I.G."/>
            <person name="Park H."/>
            <person name="Plett J.M."/>
            <person name="Magnuson J."/>
            <person name="Spatafora J.W."/>
            <person name="Nagy L.G."/>
            <person name="Henrissat B."/>
            <person name="Grigoriev I.V."/>
            <person name="Yang Z.L."/>
            <person name="Xu J."/>
            <person name="Martin F.M."/>
        </authorList>
    </citation>
    <scope>NUCLEOTIDE SEQUENCE</scope>
    <source>
        <strain evidence="1">KUC20120723A-06</strain>
    </source>
</reference>
<name>A0ACB8B6K1_9AGAM</name>
<dbReference type="EMBL" id="MU266531">
    <property type="protein sequence ID" value="KAH7921341.1"/>
    <property type="molecule type" value="Genomic_DNA"/>
</dbReference>
<dbReference type="Proteomes" id="UP000790709">
    <property type="component" value="Unassembled WGS sequence"/>
</dbReference>
<gene>
    <name evidence="1" type="ORF">BV22DRAFT_737738</name>
</gene>
<accession>A0ACB8B6K1</accession>
<comment type="caution">
    <text evidence="1">The sequence shown here is derived from an EMBL/GenBank/DDBJ whole genome shotgun (WGS) entry which is preliminary data.</text>
</comment>